<comment type="caution">
    <text evidence="1">The sequence shown here is derived from an EMBL/GenBank/DDBJ whole genome shotgun (WGS) entry which is preliminary data.</text>
</comment>
<evidence type="ECO:0000313" key="1">
    <source>
        <dbReference type="EMBL" id="KAK1869150.1"/>
    </source>
</evidence>
<reference evidence="1" key="1">
    <citation type="submission" date="2019-11" db="EMBL/GenBank/DDBJ databases">
        <title>Nori genome reveals adaptations in red seaweeds to the harsh intertidal environment.</title>
        <authorList>
            <person name="Wang D."/>
            <person name="Mao Y."/>
        </authorList>
    </citation>
    <scope>NUCLEOTIDE SEQUENCE</scope>
    <source>
        <tissue evidence="1">Gametophyte</tissue>
    </source>
</reference>
<organism evidence="1 2">
    <name type="scientific">Pyropia yezoensis</name>
    <name type="common">Susabi-nori</name>
    <name type="synonym">Porphyra yezoensis</name>
    <dbReference type="NCBI Taxonomy" id="2788"/>
    <lineage>
        <taxon>Eukaryota</taxon>
        <taxon>Rhodophyta</taxon>
        <taxon>Bangiophyceae</taxon>
        <taxon>Bangiales</taxon>
        <taxon>Bangiaceae</taxon>
        <taxon>Pyropia</taxon>
    </lineage>
</organism>
<proteinExistence type="predicted"/>
<sequence length="110" mass="11304">MAIMEDVSALAIKASSGVCDEAGAVAQEGSGDMASAATSPVAAEIVWHRRGTRPAVSPPNLPPPPSPAPVGRCGEADRQWADLCHAVPPSRRPLPFPPSLPPPPPYPLSP</sequence>
<gene>
    <name evidence="1" type="ORF">I4F81_011632</name>
</gene>
<evidence type="ECO:0000313" key="2">
    <source>
        <dbReference type="Proteomes" id="UP000798662"/>
    </source>
</evidence>
<dbReference type="Proteomes" id="UP000798662">
    <property type="component" value="Chromosome 3"/>
</dbReference>
<accession>A0ACC3CGT5</accession>
<name>A0ACC3CGT5_PYRYE</name>
<keyword evidence="2" id="KW-1185">Reference proteome</keyword>
<protein>
    <submittedName>
        <fullName evidence="1">Uncharacterized protein</fullName>
    </submittedName>
</protein>
<dbReference type="EMBL" id="CM020620">
    <property type="protein sequence ID" value="KAK1869150.1"/>
    <property type="molecule type" value="Genomic_DNA"/>
</dbReference>